<evidence type="ECO:0008006" key="3">
    <source>
        <dbReference type="Google" id="ProtNLM"/>
    </source>
</evidence>
<evidence type="ECO:0000313" key="1">
    <source>
        <dbReference type="EMBL" id="AOZ96941.1"/>
    </source>
</evidence>
<dbReference type="AlphaFoldDB" id="A0A1D9P358"/>
<dbReference type="EMBL" id="CP017831">
    <property type="protein sequence ID" value="AOZ96941.1"/>
    <property type="molecule type" value="Genomic_DNA"/>
</dbReference>
<evidence type="ECO:0000313" key="2">
    <source>
        <dbReference type="Proteomes" id="UP000179284"/>
    </source>
</evidence>
<dbReference type="InterPro" id="IPR025466">
    <property type="entry name" value="DUF4317"/>
</dbReference>
<sequence length="378" mass="43310">MNKAETLEIKKQFTQDRCTIDHICGCYVDHEKNKKLTFRKAFGQLPDEEMYKYLDIFQHTLAGTFGKNLISLEFPLEQEQPGGTQDFLLTLRNSKLEDDELVDECYDKIIANYVNGENYYIILVHAVYDIPGVTSDGIEMEDASDKIYDYILCSICPVKLSKAGLGYNESKNVIEDRYRDWVVDGPTKGFLFPAFIERDTDIHNMLYFTKKPDDLQPEFVEAMFGGRAPISAPEQRDLFDAVVQNTIGEDADYDIMRNIHDNLNEMIENHEGDSEPLELNKNDVKQLLQDSGVSEERLGYFDENYTKCAGDEDFPLLASNIANTKKFDIETPDVVIKVKPDRTDLVESKIIDGRQCLVIEVDDHIEVNGINVRTFMNK</sequence>
<dbReference type="RefSeq" id="WP_071176593.1">
    <property type="nucleotide sequence ID" value="NZ_CP017831.1"/>
</dbReference>
<dbReference type="KEGG" id="bhu:bhn_I1908"/>
<protein>
    <recommendedName>
        <fullName evidence="3">DUF4317 domain-containing protein</fullName>
    </recommendedName>
</protein>
<dbReference type="Proteomes" id="UP000179284">
    <property type="component" value="Chromosome I"/>
</dbReference>
<gene>
    <name evidence="1" type="ORF">bhn_I1908</name>
</gene>
<reference evidence="2" key="1">
    <citation type="submission" date="2016-10" db="EMBL/GenBank/DDBJ databases">
        <title>The complete genome sequence of the rumen bacterium Butyrivibrio hungatei MB2003.</title>
        <authorList>
            <person name="Palevich N."/>
            <person name="Kelly W.J."/>
            <person name="Leahy S.C."/>
            <person name="Altermann E."/>
            <person name="Rakonjac J."/>
            <person name="Attwood G.T."/>
        </authorList>
    </citation>
    <scope>NUCLEOTIDE SEQUENCE [LARGE SCALE GENOMIC DNA]</scope>
    <source>
        <strain evidence="2">MB2003</strain>
    </source>
</reference>
<organism evidence="1 2">
    <name type="scientific">Butyrivibrio hungatei</name>
    <dbReference type="NCBI Taxonomy" id="185008"/>
    <lineage>
        <taxon>Bacteria</taxon>
        <taxon>Bacillati</taxon>
        <taxon>Bacillota</taxon>
        <taxon>Clostridia</taxon>
        <taxon>Lachnospirales</taxon>
        <taxon>Lachnospiraceae</taxon>
        <taxon>Butyrivibrio</taxon>
    </lineage>
</organism>
<accession>A0A1D9P358</accession>
<keyword evidence="2" id="KW-1185">Reference proteome</keyword>
<dbReference type="Pfam" id="PF14199">
    <property type="entry name" value="DUF4317"/>
    <property type="match status" value="1"/>
</dbReference>
<dbReference type="OrthoDB" id="1642058at2"/>
<name>A0A1D9P358_9FIRM</name>
<proteinExistence type="predicted"/>